<dbReference type="RefSeq" id="XP_014241313.1">
    <property type="nucleotide sequence ID" value="XM_014385827.2"/>
</dbReference>
<dbReference type="Proteomes" id="UP000494040">
    <property type="component" value="Unassembled WGS sequence"/>
</dbReference>
<keyword evidence="3" id="KW-1185">Reference proteome</keyword>
<organism evidence="2 3">
    <name type="scientific">Cimex lectularius</name>
    <name type="common">Bed bug</name>
    <name type="synonym">Acanthia lectularia</name>
    <dbReference type="NCBI Taxonomy" id="79782"/>
    <lineage>
        <taxon>Eukaryota</taxon>
        <taxon>Metazoa</taxon>
        <taxon>Ecdysozoa</taxon>
        <taxon>Arthropoda</taxon>
        <taxon>Hexapoda</taxon>
        <taxon>Insecta</taxon>
        <taxon>Pterygota</taxon>
        <taxon>Neoptera</taxon>
        <taxon>Paraneoptera</taxon>
        <taxon>Hemiptera</taxon>
        <taxon>Heteroptera</taxon>
        <taxon>Panheteroptera</taxon>
        <taxon>Cimicomorpha</taxon>
        <taxon>Cimicidae</taxon>
        <taxon>Cimex</taxon>
    </lineage>
</organism>
<evidence type="ECO:0000256" key="1">
    <source>
        <dbReference type="SAM" id="MobiDB-lite"/>
    </source>
</evidence>
<feature type="compositionally biased region" description="Pro residues" evidence="1">
    <location>
        <begin position="375"/>
        <end position="384"/>
    </location>
</feature>
<evidence type="ECO:0000313" key="3">
    <source>
        <dbReference type="Proteomes" id="UP000494040"/>
    </source>
</evidence>
<name>A0A8I6RCA8_CIMLE</name>
<feature type="compositionally biased region" description="Pro residues" evidence="1">
    <location>
        <begin position="464"/>
        <end position="473"/>
    </location>
</feature>
<protein>
    <submittedName>
        <fullName evidence="2">Uncharacterized protein</fullName>
    </submittedName>
</protein>
<feature type="compositionally biased region" description="Basic and acidic residues" evidence="1">
    <location>
        <begin position="490"/>
        <end position="500"/>
    </location>
</feature>
<dbReference type="GeneID" id="106662028"/>
<feature type="compositionally biased region" description="Basic residues" evidence="1">
    <location>
        <begin position="507"/>
        <end position="516"/>
    </location>
</feature>
<dbReference type="KEGG" id="clec:106662028"/>
<feature type="region of interest" description="Disordered" evidence="1">
    <location>
        <begin position="371"/>
        <end position="522"/>
    </location>
</feature>
<proteinExistence type="predicted"/>
<dbReference type="AlphaFoldDB" id="A0A8I6RCA8"/>
<dbReference type="EnsemblMetazoa" id="XM_014385827.2">
    <property type="protein sequence ID" value="XP_014241313.1"/>
    <property type="gene ID" value="LOC106662028"/>
</dbReference>
<reference evidence="2" key="1">
    <citation type="submission" date="2022-01" db="UniProtKB">
        <authorList>
            <consortium name="EnsemblMetazoa"/>
        </authorList>
    </citation>
    <scope>IDENTIFICATION</scope>
</reference>
<sequence>MSFNSVLHCKQKSMPILINPADGIDLRPCYQCSTSQPDRDTDFFSPPPDPWRMMYYPFPPYTPGMPPYSYYIYPVFGENLGLGPRSTRSFPCACPPKNTCQNYFHCNASRNAPRMCSMKLEYYQCPCCNSFFNPLGEYTNVQPPTLILPPKCHPSMSQFKKDSSDECVSVLSKPVPECTDNAKSLPSSSKSCPAAYEMVQKSQSRDINNSGNPERCQERIRCIPPCQQPFPSFVSLPNGNAKFSNVCQAGGAAAALSSGSKTPKQQHSTCKLNCCVPKGKSSHLVAGKKEKIPLARKCSTSQTTWDVDDVHTNTSDLEIAENKVVIEKPPSMFKACGCKDNELDTKALIRALKEFKACKCSREDTEIVPARLPVKPEPAPPPSTPMICPGPKKPKKRKSIREHSPSPSPVKEKTPSLPPPEVKKEKKEKNVKEKGKEEKEKKKEEKEKDKPKKEKEKKESLPTTPVPPAPPSTPVSQSSQKKPPSKKKRDSNIDKSDSVKKTSLFAKKMKEKKKKSAVKEDKRTKLKKRLKVIDSLKNLSSFTATHPLTLF</sequence>
<feature type="compositionally biased region" description="Basic and acidic residues" evidence="1">
    <location>
        <begin position="421"/>
        <end position="460"/>
    </location>
</feature>
<evidence type="ECO:0000313" key="2">
    <source>
        <dbReference type="EnsemblMetazoa" id="XP_014241313.1"/>
    </source>
</evidence>
<accession>A0A8I6RCA8</accession>